<evidence type="ECO:0000313" key="2">
    <source>
        <dbReference type="Proteomes" id="UP000030764"/>
    </source>
</evidence>
<reference evidence="1 2" key="1">
    <citation type="journal article" date="2014" name="Nat. Genet.">
        <title>Genome and transcriptome of the porcine whipworm Trichuris suis.</title>
        <authorList>
            <person name="Jex A.R."/>
            <person name="Nejsum P."/>
            <person name="Schwarz E.M."/>
            <person name="Hu L."/>
            <person name="Young N.D."/>
            <person name="Hall R.S."/>
            <person name="Korhonen P.K."/>
            <person name="Liao S."/>
            <person name="Thamsborg S."/>
            <person name="Xia J."/>
            <person name="Xu P."/>
            <person name="Wang S."/>
            <person name="Scheerlinck J.P."/>
            <person name="Hofmann A."/>
            <person name="Sternberg P.W."/>
            <person name="Wang J."/>
            <person name="Gasser R.B."/>
        </authorList>
    </citation>
    <scope>NUCLEOTIDE SEQUENCE [LARGE SCALE GENOMIC DNA]</scope>
    <source>
        <strain evidence="1">DCEP-RM93M</strain>
    </source>
</reference>
<name>A0A085LUV3_9BILA</name>
<organism evidence="1 2">
    <name type="scientific">Trichuris suis</name>
    <name type="common">pig whipworm</name>
    <dbReference type="NCBI Taxonomy" id="68888"/>
    <lineage>
        <taxon>Eukaryota</taxon>
        <taxon>Metazoa</taxon>
        <taxon>Ecdysozoa</taxon>
        <taxon>Nematoda</taxon>
        <taxon>Enoplea</taxon>
        <taxon>Dorylaimia</taxon>
        <taxon>Trichinellida</taxon>
        <taxon>Trichuridae</taxon>
        <taxon>Trichuris</taxon>
    </lineage>
</organism>
<evidence type="ECO:0000313" key="1">
    <source>
        <dbReference type="EMBL" id="KFD48749.1"/>
    </source>
</evidence>
<protein>
    <submittedName>
        <fullName evidence="1">Uncharacterized protein</fullName>
    </submittedName>
</protein>
<gene>
    <name evidence="1" type="ORF">M513_10379</name>
</gene>
<proteinExistence type="predicted"/>
<keyword evidence="2" id="KW-1185">Reference proteome</keyword>
<accession>A0A085LUV3</accession>
<dbReference type="EMBL" id="KL363285">
    <property type="protein sequence ID" value="KFD48749.1"/>
    <property type="molecule type" value="Genomic_DNA"/>
</dbReference>
<dbReference type="AlphaFoldDB" id="A0A085LUV3"/>
<dbReference type="Proteomes" id="UP000030764">
    <property type="component" value="Unassembled WGS sequence"/>
</dbReference>
<sequence>MQDISQGRFLEASSTIFTVKKVLPPLLFAIYLGWQWLYHSRMVASGDTRNSTECQEDKCTAAYELVTMAFHRASRHQMTLTNLCICLARLADSGLKLYGRRMTKAYLIWFLGHLPDHFQLIPQSKNMNEVVVTWLDPPNVPLPCQNASVDRVLTSNTANGVDPAVTNGQ</sequence>